<gene>
    <name evidence="1" type="ORF">AVEN_177692_1</name>
</gene>
<accession>A0A4Y2M0Z4</accession>
<sequence length="123" mass="14210">MFRKILRTALTRMSKVQEIPRALHDPKTLLDASFNDLATSSTDVEAISFFHLPHFTTNDPDSWNLSIIFFRPMKSSDQRRFLNPLMSGFLQFNCRTVTVLEKGFSSRAPSFSDRVMTTFLDEQ</sequence>
<dbReference type="EMBL" id="BGPR01006612">
    <property type="protein sequence ID" value="GBN20412.1"/>
    <property type="molecule type" value="Genomic_DNA"/>
</dbReference>
<organism evidence="1 2">
    <name type="scientific">Araneus ventricosus</name>
    <name type="common">Orbweaver spider</name>
    <name type="synonym">Epeira ventricosa</name>
    <dbReference type="NCBI Taxonomy" id="182803"/>
    <lineage>
        <taxon>Eukaryota</taxon>
        <taxon>Metazoa</taxon>
        <taxon>Ecdysozoa</taxon>
        <taxon>Arthropoda</taxon>
        <taxon>Chelicerata</taxon>
        <taxon>Arachnida</taxon>
        <taxon>Araneae</taxon>
        <taxon>Araneomorphae</taxon>
        <taxon>Entelegynae</taxon>
        <taxon>Araneoidea</taxon>
        <taxon>Araneidae</taxon>
        <taxon>Araneus</taxon>
    </lineage>
</organism>
<keyword evidence="2" id="KW-1185">Reference proteome</keyword>
<reference evidence="1 2" key="1">
    <citation type="journal article" date="2019" name="Sci. Rep.">
        <title>Orb-weaving spider Araneus ventricosus genome elucidates the spidroin gene catalogue.</title>
        <authorList>
            <person name="Kono N."/>
            <person name="Nakamura H."/>
            <person name="Ohtoshi R."/>
            <person name="Moran D.A.P."/>
            <person name="Shinohara A."/>
            <person name="Yoshida Y."/>
            <person name="Fujiwara M."/>
            <person name="Mori M."/>
            <person name="Tomita M."/>
            <person name="Arakawa K."/>
        </authorList>
    </citation>
    <scope>NUCLEOTIDE SEQUENCE [LARGE SCALE GENOMIC DNA]</scope>
</reference>
<protein>
    <submittedName>
        <fullName evidence="1">Uncharacterized protein</fullName>
    </submittedName>
</protein>
<dbReference type="AlphaFoldDB" id="A0A4Y2M0Z4"/>
<evidence type="ECO:0000313" key="1">
    <source>
        <dbReference type="EMBL" id="GBN20412.1"/>
    </source>
</evidence>
<name>A0A4Y2M0Z4_ARAVE</name>
<evidence type="ECO:0000313" key="2">
    <source>
        <dbReference type="Proteomes" id="UP000499080"/>
    </source>
</evidence>
<proteinExistence type="predicted"/>
<dbReference type="Proteomes" id="UP000499080">
    <property type="component" value="Unassembled WGS sequence"/>
</dbReference>
<comment type="caution">
    <text evidence="1">The sequence shown here is derived from an EMBL/GenBank/DDBJ whole genome shotgun (WGS) entry which is preliminary data.</text>
</comment>